<keyword evidence="4" id="KW-1185">Reference proteome</keyword>
<keyword evidence="1" id="KW-0812">Transmembrane</keyword>
<keyword evidence="1" id="KW-1133">Transmembrane helix</keyword>
<name>A0A8B6BTG5_MYTGA</name>
<dbReference type="EMBL" id="UYJE01000624">
    <property type="protein sequence ID" value="VDH94653.1"/>
    <property type="molecule type" value="Genomic_DNA"/>
</dbReference>
<dbReference type="Proteomes" id="UP000596742">
    <property type="component" value="Unassembled WGS sequence"/>
</dbReference>
<dbReference type="GO" id="GO:0007165">
    <property type="term" value="P:signal transduction"/>
    <property type="evidence" value="ECO:0007669"/>
    <property type="project" value="InterPro"/>
</dbReference>
<feature type="transmembrane region" description="Helical" evidence="1">
    <location>
        <begin position="43"/>
        <end position="63"/>
    </location>
</feature>
<dbReference type="SUPFAM" id="SSF47986">
    <property type="entry name" value="DEATH domain"/>
    <property type="match status" value="1"/>
</dbReference>
<dbReference type="Gene3D" id="1.10.533.10">
    <property type="entry name" value="Death Domain, Fas"/>
    <property type="match status" value="1"/>
</dbReference>
<dbReference type="CDD" id="cd01670">
    <property type="entry name" value="Death"/>
    <property type="match status" value="1"/>
</dbReference>
<evidence type="ECO:0000313" key="4">
    <source>
        <dbReference type="Proteomes" id="UP000596742"/>
    </source>
</evidence>
<protein>
    <recommendedName>
        <fullName evidence="2">Death domain-containing protein</fullName>
    </recommendedName>
</protein>
<feature type="domain" description="Death" evidence="2">
    <location>
        <begin position="124"/>
        <end position="190"/>
    </location>
</feature>
<dbReference type="InterPro" id="IPR011029">
    <property type="entry name" value="DEATH-like_dom_sf"/>
</dbReference>
<sequence>MDSIRMLILVFSSAVKTCGIICCFHSLTDETGVWHDTPYGKVAFVLLWLQIYNAISSLVYFVCKVMMKLSMSSDEKDDVDLNNCLQKEVEKALEVWGSIEENPTNKQLSFVAKEIAVDQAYVYLAGQLDVSWTDIKIIEVDYRGDVKRISLETLVKWMELKATEATVIALLKGLLSIDRHDVIVKFDKQFCNN</sequence>
<gene>
    <name evidence="3" type="ORF">MGAL_10B070091</name>
</gene>
<evidence type="ECO:0000313" key="3">
    <source>
        <dbReference type="EMBL" id="VDH94653.1"/>
    </source>
</evidence>
<keyword evidence="1" id="KW-0472">Membrane</keyword>
<dbReference type="AlphaFoldDB" id="A0A8B6BTG5"/>
<evidence type="ECO:0000256" key="1">
    <source>
        <dbReference type="SAM" id="Phobius"/>
    </source>
</evidence>
<comment type="caution">
    <text evidence="3">The sequence shown here is derived from an EMBL/GenBank/DDBJ whole genome shotgun (WGS) entry which is preliminary data.</text>
</comment>
<dbReference type="PROSITE" id="PS50017">
    <property type="entry name" value="DEATH_DOMAIN"/>
    <property type="match status" value="1"/>
</dbReference>
<evidence type="ECO:0000259" key="2">
    <source>
        <dbReference type="PROSITE" id="PS50017"/>
    </source>
</evidence>
<dbReference type="InterPro" id="IPR000488">
    <property type="entry name" value="Death_dom"/>
</dbReference>
<proteinExistence type="predicted"/>
<accession>A0A8B6BTG5</accession>
<dbReference type="Pfam" id="PF00531">
    <property type="entry name" value="Death"/>
    <property type="match status" value="1"/>
</dbReference>
<reference evidence="3" key="1">
    <citation type="submission" date="2018-11" db="EMBL/GenBank/DDBJ databases">
        <authorList>
            <person name="Alioto T."/>
            <person name="Alioto T."/>
        </authorList>
    </citation>
    <scope>NUCLEOTIDE SEQUENCE</scope>
</reference>
<organism evidence="3 4">
    <name type="scientific">Mytilus galloprovincialis</name>
    <name type="common">Mediterranean mussel</name>
    <dbReference type="NCBI Taxonomy" id="29158"/>
    <lineage>
        <taxon>Eukaryota</taxon>
        <taxon>Metazoa</taxon>
        <taxon>Spiralia</taxon>
        <taxon>Lophotrochozoa</taxon>
        <taxon>Mollusca</taxon>
        <taxon>Bivalvia</taxon>
        <taxon>Autobranchia</taxon>
        <taxon>Pteriomorphia</taxon>
        <taxon>Mytilida</taxon>
        <taxon>Mytiloidea</taxon>
        <taxon>Mytilidae</taxon>
        <taxon>Mytilinae</taxon>
        <taxon>Mytilus</taxon>
    </lineage>
</organism>